<dbReference type="SUPFAM" id="SSF57625">
    <property type="entry name" value="Invertebrate chitin-binding proteins"/>
    <property type="match status" value="1"/>
</dbReference>
<evidence type="ECO:0000256" key="1">
    <source>
        <dbReference type="SAM" id="MobiDB-lite"/>
    </source>
</evidence>
<feature type="compositionally biased region" description="Polar residues" evidence="1">
    <location>
        <begin position="870"/>
        <end position="915"/>
    </location>
</feature>
<feature type="compositionally biased region" description="Polar residues" evidence="1">
    <location>
        <begin position="1143"/>
        <end position="1158"/>
    </location>
</feature>
<feature type="compositionally biased region" description="Polar residues" evidence="1">
    <location>
        <begin position="1071"/>
        <end position="1086"/>
    </location>
</feature>
<feature type="compositionally biased region" description="Polar residues" evidence="1">
    <location>
        <begin position="228"/>
        <end position="243"/>
    </location>
</feature>
<dbReference type="PANTHER" id="PTHR22933:SF42">
    <property type="entry name" value="FI18455P1-RELATED"/>
    <property type="match status" value="1"/>
</dbReference>
<evidence type="ECO:0000313" key="4">
    <source>
        <dbReference type="Proteomes" id="UP001367676"/>
    </source>
</evidence>
<evidence type="ECO:0000259" key="2">
    <source>
        <dbReference type="PROSITE" id="PS50940"/>
    </source>
</evidence>
<dbReference type="SMART" id="SM00494">
    <property type="entry name" value="ChtBD2"/>
    <property type="match status" value="1"/>
</dbReference>
<feature type="compositionally biased region" description="Polar residues" evidence="1">
    <location>
        <begin position="1244"/>
        <end position="1293"/>
    </location>
</feature>
<dbReference type="InterPro" id="IPR052976">
    <property type="entry name" value="Scoloptoxin-like"/>
</dbReference>
<accession>A0AAN9Y7I5</accession>
<feature type="compositionally biased region" description="Polar residues" evidence="1">
    <location>
        <begin position="403"/>
        <end position="425"/>
    </location>
</feature>
<dbReference type="InterPro" id="IPR002557">
    <property type="entry name" value="Chitin-bd_dom"/>
</dbReference>
<organism evidence="3 4">
    <name type="scientific">Parthenolecanium corni</name>
    <dbReference type="NCBI Taxonomy" id="536013"/>
    <lineage>
        <taxon>Eukaryota</taxon>
        <taxon>Metazoa</taxon>
        <taxon>Ecdysozoa</taxon>
        <taxon>Arthropoda</taxon>
        <taxon>Hexapoda</taxon>
        <taxon>Insecta</taxon>
        <taxon>Pterygota</taxon>
        <taxon>Neoptera</taxon>
        <taxon>Paraneoptera</taxon>
        <taxon>Hemiptera</taxon>
        <taxon>Sternorrhyncha</taxon>
        <taxon>Coccoidea</taxon>
        <taxon>Coccidae</taxon>
        <taxon>Parthenolecanium</taxon>
    </lineage>
</organism>
<feature type="compositionally biased region" description="Polar residues" evidence="1">
    <location>
        <begin position="1112"/>
        <end position="1128"/>
    </location>
</feature>
<feature type="compositionally biased region" description="Polar residues" evidence="1">
    <location>
        <begin position="92"/>
        <end position="119"/>
    </location>
</feature>
<feature type="region of interest" description="Disordered" evidence="1">
    <location>
        <begin position="682"/>
        <end position="1293"/>
    </location>
</feature>
<keyword evidence="4" id="KW-1185">Reference proteome</keyword>
<dbReference type="PROSITE" id="PS50940">
    <property type="entry name" value="CHIT_BIND_II"/>
    <property type="match status" value="1"/>
</dbReference>
<feature type="compositionally biased region" description="Polar residues" evidence="1">
    <location>
        <begin position="923"/>
        <end position="951"/>
    </location>
</feature>
<feature type="compositionally biased region" description="Polar residues" evidence="1">
    <location>
        <begin position="1011"/>
        <end position="1050"/>
    </location>
</feature>
<feature type="compositionally biased region" description="Polar residues" evidence="1">
    <location>
        <begin position="715"/>
        <end position="756"/>
    </location>
</feature>
<proteinExistence type="predicted"/>
<gene>
    <name evidence="3" type="ORF">V9T40_006872</name>
</gene>
<feature type="compositionally biased region" description="Polar residues" evidence="1">
    <location>
        <begin position="1335"/>
        <end position="1382"/>
    </location>
</feature>
<dbReference type="GO" id="GO:0008061">
    <property type="term" value="F:chitin binding"/>
    <property type="evidence" value="ECO:0007669"/>
    <property type="project" value="InterPro"/>
</dbReference>
<comment type="caution">
    <text evidence="3">The sequence shown here is derived from an EMBL/GenBank/DDBJ whole genome shotgun (WGS) entry which is preliminary data.</text>
</comment>
<dbReference type="InterPro" id="IPR036508">
    <property type="entry name" value="Chitin-bd_dom_sf"/>
</dbReference>
<feature type="region of interest" description="Disordered" evidence="1">
    <location>
        <begin position="1"/>
        <end position="156"/>
    </location>
</feature>
<dbReference type="Proteomes" id="UP001367676">
    <property type="component" value="Unassembled WGS sequence"/>
</dbReference>
<evidence type="ECO:0000313" key="3">
    <source>
        <dbReference type="EMBL" id="KAK7602898.1"/>
    </source>
</evidence>
<feature type="compositionally biased region" description="Polar residues" evidence="1">
    <location>
        <begin position="959"/>
        <end position="1003"/>
    </location>
</feature>
<feature type="region of interest" description="Disordered" evidence="1">
    <location>
        <begin position="1335"/>
        <end position="1396"/>
    </location>
</feature>
<feature type="compositionally biased region" description="Low complexity" evidence="1">
    <location>
        <begin position="1187"/>
        <end position="1199"/>
    </location>
</feature>
<sequence length="1396" mass="146783">MQQWRGGNEAQNGYHYNRPTGRPFSPTSNNQIPSGNQKLSGTYQAQGSQKGYQNNVSPSGYQYSRPSFIYSSTPSPQTQTVGFPQPFRPDSRTTSQALFPTSVSPFSGNTYSTTPNGFSGSEFRRTTSSPFISRETPENRFTGITSSPYKSRDSSGVRTSAITSSIQNTYSTPQPSSNSNFNYQTPATSFSPNQDYGNYQPGPNINTIPDRGSNYGSNDQFVNVFSTPQPSGFNTENNENIGSGSPGGQMGLQGHNNANLGAISGFGTNPGYSSNASPSNPSGGNEIPAGIYNQRPGTSSIGSYNQNSGTASGPSNNHNKNPGPPNTTGSNVANIGNSASNDQYNENLIPQGTQSFGSGSIGGYESNTYGGSSEIQRPNSFNTGNNEVSGSNHADSGNLGIQGPNNFNNGGSSIDEPNTGYSGDSGLISSNIGGVDNFGSNNVNNGLPGNYNSSNVSAANLGNSEPSNGYGNNFGPQETSNAYLGNSAINQQELNNAIEGSSGSQSPSYASVGNQAFQNPNNALLGSNNMFDGSGALQGFGGANTGSIEPNFSTALRPQRPEENNSNQNGDYSAIPGTPDINYPILSEIPATKFSCKSQKYPGYYADIEARCQVFHICANGLKYDFLCPNGTIFHQRYFVCVWWNQFECNTAESLYSSNENLYDYDKMGSLIANVAEATGAQGPSITREPGFNPQASTTIFNPSPGPSGSPADFTPSSGFQQPYINYSTHSQEQGVSPDSGVSTGQQGSLTSTIPSSPGYEEPSTNYGSSNIGSTVAPQKPISGFGSTDRPQSSSVNPPGQSIDYGASNGPQGTLNGYRQSLGPGEISPDRSPSNSPAASAVFASSPDLQGFAASYPGYQEKKPSAGDGSFSTPQSTSVTHSLYSIPQNSVVNFKSSTQPQDTTNTSGPQSSLQEFVNYEPSYGSQHFPNNLGTPNSPPSLSNNFRPSAGSQGPGTYFKPTSTSQNGYEISGSMPESVNIGQTEEPQSFTSTNSPLTSIQGSTAGYDLPSALQTFSGNVYPSSGISTSSDNFPQSSGIQKQSSNYGSPTNSQKPSSSNKYPSSPSPNYQSLSEPQSQLPNVDSSYNYPEASSGFILPASSSGSISNYSPSSIPQGNSIGLGQQPSLQRPSPSYGPPSGPLSNFGPQWQTSDTSSNVNPQGLILGYSSTPNPIGESSFRPASTSQITSASFSPLSSRPSSNYGAPPYSTANLEIGSNFGGAQGSSPTPFTLAGASRRPSPIYSPPASSESSTPGPQPNYNPSQVNRQQADFSISTPKFIASSNNEQGVNYQTTVGPNRLFNTGITEQPSNYSPSDFSTTAITSPVDFGSQFFSLSTPQPESYSTELNVPSNTFSVQESSYPGYDTDTTQNNNAPFVSSNQQVTKPDRQYLPPFRKRR</sequence>
<feature type="compositionally biased region" description="Low complexity" evidence="1">
    <location>
        <begin position="830"/>
        <end position="847"/>
    </location>
</feature>
<dbReference type="EMBL" id="JBBCAQ010000007">
    <property type="protein sequence ID" value="KAK7602898.1"/>
    <property type="molecule type" value="Genomic_DNA"/>
</dbReference>
<feature type="compositionally biased region" description="Polar residues" evidence="1">
    <location>
        <begin position="365"/>
        <end position="395"/>
    </location>
</feature>
<feature type="domain" description="Chitin-binding type-2" evidence="2">
    <location>
        <begin position="593"/>
        <end position="651"/>
    </location>
</feature>
<dbReference type="Pfam" id="PF01607">
    <property type="entry name" value="CBM_14"/>
    <property type="match status" value="1"/>
</dbReference>
<feature type="compositionally biased region" description="Polar residues" evidence="1">
    <location>
        <begin position="785"/>
        <end position="800"/>
    </location>
</feature>
<feature type="compositionally biased region" description="Polar residues" evidence="1">
    <location>
        <begin position="809"/>
        <end position="819"/>
    </location>
</feature>
<feature type="compositionally biased region" description="Polar residues" evidence="1">
    <location>
        <begin position="1"/>
        <end position="11"/>
    </location>
</feature>
<feature type="compositionally biased region" description="Low complexity" evidence="1">
    <location>
        <begin position="1099"/>
        <end position="1111"/>
    </location>
</feature>
<feature type="compositionally biased region" description="Polar residues" evidence="1">
    <location>
        <begin position="763"/>
        <end position="777"/>
    </location>
</feature>
<name>A0AAN9Y7I5_9HEMI</name>
<feature type="region of interest" description="Disordered" evidence="1">
    <location>
        <begin position="548"/>
        <end position="571"/>
    </location>
</feature>
<feature type="compositionally biased region" description="Low complexity" evidence="1">
    <location>
        <begin position="269"/>
        <end position="285"/>
    </location>
</feature>
<feature type="compositionally biased region" description="Polar residues" evidence="1">
    <location>
        <begin position="25"/>
        <end position="82"/>
    </location>
</feature>
<feature type="compositionally biased region" description="Polar residues" evidence="1">
    <location>
        <begin position="295"/>
        <end position="358"/>
    </location>
</feature>
<feature type="compositionally biased region" description="Low complexity" evidence="1">
    <location>
        <begin position="1051"/>
        <end position="1070"/>
    </location>
</feature>
<dbReference type="PANTHER" id="PTHR22933">
    <property type="entry name" value="FI18007P1-RELATED"/>
    <property type="match status" value="1"/>
</dbReference>
<dbReference type="GO" id="GO:0005576">
    <property type="term" value="C:extracellular region"/>
    <property type="evidence" value="ECO:0007669"/>
    <property type="project" value="InterPro"/>
</dbReference>
<protein>
    <recommendedName>
        <fullName evidence="2">Chitin-binding type-2 domain-containing protein</fullName>
    </recommendedName>
</protein>
<reference evidence="3 4" key="1">
    <citation type="submission" date="2024-03" db="EMBL/GenBank/DDBJ databases">
        <title>Adaptation during the transition from Ophiocordyceps entomopathogen to insect associate is accompanied by gene loss and intensified selection.</title>
        <authorList>
            <person name="Ward C.M."/>
            <person name="Onetto C.A."/>
            <person name="Borneman A.R."/>
        </authorList>
    </citation>
    <scope>NUCLEOTIDE SEQUENCE [LARGE SCALE GENOMIC DNA]</scope>
    <source>
        <strain evidence="3">AWRI1</strain>
        <tissue evidence="3">Single Adult Female</tissue>
    </source>
</reference>
<feature type="region of interest" description="Disordered" evidence="1">
    <location>
        <begin position="458"/>
        <end position="482"/>
    </location>
</feature>
<feature type="region of interest" description="Disordered" evidence="1">
    <location>
        <begin position="228"/>
        <end position="425"/>
    </location>
</feature>
<dbReference type="Gene3D" id="2.170.140.10">
    <property type="entry name" value="Chitin binding domain"/>
    <property type="match status" value="1"/>
</dbReference>